<gene>
    <name evidence="2" type="ORF">EBB54_02280</name>
</gene>
<comment type="caution">
    <text evidence="2">The sequence shown here is derived from an EMBL/GenBank/DDBJ whole genome shotgun (WGS) entry which is preliminary data.</text>
</comment>
<dbReference type="AlphaFoldDB" id="A0A426DQW5"/>
<dbReference type="InterPro" id="IPR013830">
    <property type="entry name" value="SGNH_hydro"/>
</dbReference>
<dbReference type="InterPro" id="IPR051532">
    <property type="entry name" value="Ester_Hydrolysis_Enzymes"/>
</dbReference>
<protein>
    <submittedName>
        <fullName evidence="2">Phospholipase</fullName>
    </submittedName>
</protein>
<dbReference type="PANTHER" id="PTHR30383">
    <property type="entry name" value="THIOESTERASE 1/PROTEASE 1/LYSOPHOSPHOLIPASE L1"/>
    <property type="match status" value="1"/>
</dbReference>
<keyword evidence="3" id="KW-1185">Reference proteome</keyword>
<proteinExistence type="predicted"/>
<dbReference type="Gene3D" id="3.40.50.1110">
    <property type="entry name" value="SGNH hydrolase"/>
    <property type="match status" value="1"/>
</dbReference>
<dbReference type="SUPFAM" id="SSF52266">
    <property type="entry name" value="SGNH hydrolase"/>
    <property type="match status" value="1"/>
</dbReference>
<dbReference type="PANTHER" id="PTHR30383:SF5">
    <property type="entry name" value="SGNH HYDROLASE-TYPE ESTERASE DOMAIN-CONTAINING PROTEIN"/>
    <property type="match status" value="1"/>
</dbReference>
<dbReference type="EMBL" id="RHJS01000002">
    <property type="protein sequence ID" value="RRK35156.1"/>
    <property type="molecule type" value="Genomic_DNA"/>
</dbReference>
<organism evidence="2 3">
    <name type="scientific">Schaedlerella arabinosiphila</name>
    <dbReference type="NCBI Taxonomy" id="2044587"/>
    <lineage>
        <taxon>Bacteria</taxon>
        <taxon>Bacillati</taxon>
        <taxon>Bacillota</taxon>
        <taxon>Clostridia</taxon>
        <taxon>Lachnospirales</taxon>
        <taxon>Lachnospiraceae</taxon>
        <taxon>Schaedlerella</taxon>
    </lineage>
</organism>
<evidence type="ECO:0000259" key="1">
    <source>
        <dbReference type="Pfam" id="PF13472"/>
    </source>
</evidence>
<feature type="domain" description="SGNH hydrolase-type esterase" evidence="1">
    <location>
        <begin position="91"/>
        <end position="237"/>
    </location>
</feature>
<dbReference type="GO" id="GO:0004622">
    <property type="term" value="F:phosphatidylcholine lysophospholipase activity"/>
    <property type="evidence" value="ECO:0007669"/>
    <property type="project" value="TreeGrafter"/>
</dbReference>
<accession>A0A426DQW5</accession>
<dbReference type="InterPro" id="IPR036514">
    <property type="entry name" value="SGNH_hydro_sf"/>
</dbReference>
<evidence type="ECO:0000313" key="2">
    <source>
        <dbReference type="EMBL" id="RRK35156.1"/>
    </source>
</evidence>
<reference evidence="2" key="1">
    <citation type="submission" date="2018-10" db="EMBL/GenBank/DDBJ databases">
        <title>Schaedlerella arabinophila gen. nov. sp. nov., isolated from the mouse intestinal tract and comparative analysis with the genome of the closely related altered Schaedler flora strain ASF502.</title>
        <authorList>
            <person name="Miyake S."/>
            <person name="Soh M."/>
            <person name="Seedorf H."/>
        </authorList>
    </citation>
    <scope>NUCLEOTIDE SEQUENCE [LARGE SCALE GENOMIC DNA]</scope>
    <source>
        <strain evidence="2">DSM 106076</strain>
    </source>
</reference>
<sequence length="252" mass="28324">MDNKSKRIMVIAGTAFAAALIVIIIAVEAVGDLTRKKVDTSEGLQIIEHAEAAKVTAIETKIQNLEEQEKKEEEAEDTRSIKEIFTSAVVMGDSITAGFSEYDILNASSVVAEIGAGLDGLGEQIKKLKEINPQVVFLSYGMNDILSTQGDTDLFIENYKSVIKELQKEVPNTKIFVNSIFPVSRQEREREPAFQQLDEYNKVLREMCDKQQIAYVDNTELVSEQYYEEDGVHFKPDFYPIWAKRMAEVASL</sequence>
<evidence type="ECO:0000313" key="3">
    <source>
        <dbReference type="Proteomes" id="UP000274920"/>
    </source>
</evidence>
<dbReference type="Proteomes" id="UP000274920">
    <property type="component" value="Unassembled WGS sequence"/>
</dbReference>
<name>A0A426DQW5_9FIRM</name>
<dbReference type="Pfam" id="PF13472">
    <property type="entry name" value="Lipase_GDSL_2"/>
    <property type="match status" value="1"/>
</dbReference>